<feature type="transmembrane region" description="Helical" evidence="1">
    <location>
        <begin position="106"/>
        <end position="128"/>
    </location>
</feature>
<dbReference type="Proteomes" id="UP000807353">
    <property type="component" value="Unassembled WGS sequence"/>
</dbReference>
<gene>
    <name evidence="2" type="ORF">BDZ94DRAFT_1156726</name>
</gene>
<comment type="caution">
    <text evidence="2">The sequence shown here is derived from an EMBL/GenBank/DDBJ whole genome shotgun (WGS) entry which is preliminary data.</text>
</comment>
<feature type="transmembrane region" description="Helical" evidence="1">
    <location>
        <begin position="52"/>
        <end position="75"/>
    </location>
</feature>
<evidence type="ECO:0000256" key="1">
    <source>
        <dbReference type="SAM" id="Phobius"/>
    </source>
</evidence>
<feature type="transmembrane region" description="Helical" evidence="1">
    <location>
        <begin position="23"/>
        <end position="45"/>
    </location>
</feature>
<protein>
    <submittedName>
        <fullName evidence="2">Uncharacterized protein</fullName>
    </submittedName>
</protein>
<name>A0A9P5YGC3_9AGAR</name>
<dbReference type="AlphaFoldDB" id="A0A9P5YGC3"/>
<evidence type="ECO:0000313" key="3">
    <source>
        <dbReference type="Proteomes" id="UP000807353"/>
    </source>
</evidence>
<organism evidence="2 3">
    <name type="scientific">Collybia nuda</name>
    <dbReference type="NCBI Taxonomy" id="64659"/>
    <lineage>
        <taxon>Eukaryota</taxon>
        <taxon>Fungi</taxon>
        <taxon>Dikarya</taxon>
        <taxon>Basidiomycota</taxon>
        <taxon>Agaricomycotina</taxon>
        <taxon>Agaricomycetes</taxon>
        <taxon>Agaricomycetidae</taxon>
        <taxon>Agaricales</taxon>
        <taxon>Tricholomatineae</taxon>
        <taxon>Clitocybaceae</taxon>
        <taxon>Collybia</taxon>
    </lineage>
</organism>
<accession>A0A9P5YGC3</accession>
<proteinExistence type="predicted"/>
<dbReference type="EMBL" id="MU150238">
    <property type="protein sequence ID" value="KAF9467150.1"/>
    <property type="molecule type" value="Genomic_DNA"/>
</dbReference>
<evidence type="ECO:0000313" key="2">
    <source>
        <dbReference type="EMBL" id="KAF9467150.1"/>
    </source>
</evidence>
<keyword evidence="1" id="KW-1133">Transmembrane helix</keyword>
<keyword evidence="1" id="KW-0472">Membrane</keyword>
<feature type="transmembrane region" description="Helical" evidence="1">
    <location>
        <begin position="135"/>
        <end position="157"/>
    </location>
</feature>
<sequence length="328" mass="36981">MDLPPSSSVAQLRAERACFDGTLLAALAYGALLMLYMQLVQVLLIRPKRGRTFWAIVTYSAFMFPLATLDIAGMFKFSEMSYVDNRNYSGGPAAFYRDRSSEAVNVMGLVSGTILPWIGDLLMLYRLLVVWNCKCWVSVIPILVHLAKTAMSIPLLIAYIRPLDPKWKLVVDDYATAYYSLNVAFNIFVAFMICARFYMMRRKLETVMGGLHAAFYTSTVTMFVESGGFFTVWATAYLVLRSRGTVVREVFLLPYTHILSITRMLIILRMAENRAWSKDLVAATDRGVLDWQVSSTHSVPLHDIPGSSMTSFNNKTLPRKFQGDAAMM</sequence>
<feature type="transmembrane region" description="Helical" evidence="1">
    <location>
        <begin position="252"/>
        <end position="271"/>
    </location>
</feature>
<keyword evidence="3" id="KW-1185">Reference proteome</keyword>
<feature type="transmembrane region" description="Helical" evidence="1">
    <location>
        <begin position="177"/>
        <end position="199"/>
    </location>
</feature>
<keyword evidence="1" id="KW-0812">Transmembrane</keyword>
<feature type="transmembrane region" description="Helical" evidence="1">
    <location>
        <begin position="220"/>
        <end position="240"/>
    </location>
</feature>
<dbReference type="OrthoDB" id="3351617at2759"/>
<reference evidence="2" key="1">
    <citation type="submission" date="2020-11" db="EMBL/GenBank/DDBJ databases">
        <authorList>
            <consortium name="DOE Joint Genome Institute"/>
            <person name="Ahrendt S."/>
            <person name="Riley R."/>
            <person name="Andreopoulos W."/>
            <person name="Labutti K."/>
            <person name="Pangilinan J."/>
            <person name="Ruiz-Duenas F.J."/>
            <person name="Barrasa J.M."/>
            <person name="Sanchez-Garcia M."/>
            <person name="Camarero S."/>
            <person name="Miyauchi S."/>
            <person name="Serrano A."/>
            <person name="Linde D."/>
            <person name="Babiker R."/>
            <person name="Drula E."/>
            <person name="Ayuso-Fernandez I."/>
            <person name="Pacheco R."/>
            <person name="Padilla G."/>
            <person name="Ferreira P."/>
            <person name="Barriuso J."/>
            <person name="Kellner H."/>
            <person name="Castanera R."/>
            <person name="Alfaro M."/>
            <person name="Ramirez L."/>
            <person name="Pisabarro A.G."/>
            <person name="Kuo A."/>
            <person name="Tritt A."/>
            <person name="Lipzen A."/>
            <person name="He G."/>
            <person name="Yan M."/>
            <person name="Ng V."/>
            <person name="Cullen D."/>
            <person name="Martin F."/>
            <person name="Rosso M.-N."/>
            <person name="Henrissat B."/>
            <person name="Hibbett D."/>
            <person name="Martinez A.T."/>
            <person name="Grigoriev I.V."/>
        </authorList>
    </citation>
    <scope>NUCLEOTIDE SEQUENCE</scope>
    <source>
        <strain evidence="2">CBS 247.69</strain>
    </source>
</reference>